<evidence type="ECO:0000256" key="1">
    <source>
        <dbReference type="SAM" id="Phobius"/>
    </source>
</evidence>
<sequence>MFFYSFFLFHPLCFFTLSFFFILSVFLLFLSFSSSLFSYPFFLFHSRFTLFSNSFFLFIRSVCLKFLFSFSLSLSFFLSFFSILFVFLLFLFPLLDKLCLALIACRSFFLGCNSSTNAFTPFSDLIGQMPFTPLARLHLHFSRTDGRYLTRRRPPESS</sequence>
<keyword evidence="1" id="KW-0472">Membrane</keyword>
<organism evidence="2 3">
    <name type="scientific">Acanthosepion pharaonis</name>
    <name type="common">Pharaoh cuttlefish</name>
    <name type="synonym">Sepia pharaonis</name>
    <dbReference type="NCBI Taxonomy" id="158019"/>
    <lineage>
        <taxon>Eukaryota</taxon>
        <taxon>Metazoa</taxon>
        <taxon>Spiralia</taxon>
        <taxon>Lophotrochozoa</taxon>
        <taxon>Mollusca</taxon>
        <taxon>Cephalopoda</taxon>
        <taxon>Coleoidea</taxon>
        <taxon>Decapodiformes</taxon>
        <taxon>Sepiida</taxon>
        <taxon>Sepiina</taxon>
        <taxon>Sepiidae</taxon>
        <taxon>Acanthosepion</taxon>
    </lineage>
</organism>
<dbReference type="Proteomes" id="UP000597762">
    <property type="component" value="Unassembled WGS sequence"/>
</dbReference>
<comment type="caution">
    <text evidence="2">The sequence shown here is derived from an EMBL/GenBank/DDBJ whole genome shotgun (WGS) entry which is preliminary data.</text>
</comment>
<keyword evidence="3" id="KW-1185">Reference proteome</keyword>
<feature type="transmembrane region" description="Helical" evidence="1">
    <location>
        <begin position="36"/>
        <end position="59"/>
    </location>
</feature>
<dbReference type="EMBL" id="CAHIKZ030000068">
    <property type="protein sequence ID" value="CAE1148456.1"/>
    <property type="molecule type" value="Genomic_DNA"/>
</dbReference>
<proteinExistence type="predicted"/>
<protein>
    <submittedName>
        <fullName evidence="2">Uncharacterized protein</fullName>
    </submittedName>
</protein>
<gene>
    <name evidence="2" type="ORF">SPHA_2431</name>
</gene>
<keyword evidence="1" id="KW-0812">Transmembrane</keyword>
<feature type="transmembrane region" description="Helical" evidence="1">
    <location>
        <begin position="7"/>
        <end position="30"/>
    </location>
</feature>
<accession>A0A812ANL4</accession>
<reference evidence="2" key="1">
    <citation type="submission" date="2021-01" db="EMBL/GenBank/DDBJ databases">
        <authorList>
            <person name="Li R."/>
            <person name="Bekaert M."/>
        </authorList>
    </citation>
    <scope>NUCLEOTIDE SEQUENCE</scope>
    <source>
        <strain evidence="2">Farmed</strain>
    </source>
</reference>
<keyword evidence="1" id="KW-1133">Transmembrane helix</keyword>
<evidence type="ECO:0000313" key="3">
    <source>
        <dbReference type="Proteomes" id="UP000597762"/>
    </source>
</evidence>
<feature type="transmembrane region" description="Helical" evidence="1">
    <location>
        <begin position="66"/>
        <end position="95"/>
    </location>
</feature>
<dbReference type="AlphaFoldDB" id="A0A812ANL4"/>
<evidence type="ECO:0000313" key="2">
    <source>
        <dbReference type="EMBL" id="CAE1148456.1"/>
    </source>
</evidence>
<name>A0A812ANL4_ACAPH</name>